<keyword evidence="2" id="KW-1185">Reference proteome</keyword>
<accession>A0A4Y2WLK5</accession>
<dbReference type="Proteomes" id="UP000499080">
    <property type="component" value="Unassembled WGS sequence"/>
</dbReference>
<comment type="caution">
    <text evidence="1">The sequence shown here is derived from an EMBL/GenBank/DDBJ whole genome shotgun (WGS) entry which is preliminary data.</text>
</comment>
<name>A0A4Y2WLK5_ARAVE</name>
<reference evidence="1 2" key="1">
    <citation type="journal article" date="2019" name="Sci. Rep.">
        <title>Orb-weaving spider Araneus ventricosus genome elucidates the spidroin gene catalogue.</title>
        <authorList>
            <person name="Kono N."/>
            <person name="Nakamura H."/>
            <person name="Ohtoshi R."/>
            <person name="Moran D.A.P."/>
            <person name="Shinohara A."/>
            <person name="Yoshida Y."/>
            <person name="Fujiwara M."/>
            <person name="Mori M."/>
            <person name="Tomita M."/>
            <person name="Arakawa K."/>
        </authorList>
    </citation>
    <scope>NUCLEOTIDE SEQUENCE [LARGE SCALE GENOMIC DNA]</scope>
</reference>
<organism evidence="1 2">
    <name type="scientific">Araneus ventricosus</name>
    <name type="common">Orbweaver spider</name>
    <name type="synonym">Epeira ventricosa</name>
    <dbReference type="NCBI Taxonomy" id="182803"/>
    <lineage>
        <taxon>Eukaryota</taxon>
        <taxon>Metazoa</taxon>
        <taxon>Ecdysozoa</taxon>
        <taxon>Arthropoda</taxon>
        <taxon>Chelicerata</taxon>
        <taxon>Arachnida</taxon>
        <taxon>Araneae</taxon>
        <taxon>Araneomorphae</taxon>
        <taxon>Entelegynae</taxon>
        <taxon>Araneoidea</taxon>
        <taxon>Araneidae</taxon>
        <taxon>Araneus</taxon>
    </lineage>
</organism>
<feature type="non-terminal residue" evidence="1">
    <location>
        <position position="1"/>
    </location>
</feature>
<dbReference type="AlphaFoldDB" id="A0A4Y2WLK5"/>
<proteinExistence type="predicted"/>
<sequence length="21" mass="2430">WSSVKCSLLRHLMSAHHLPNL</sequence>
<dbReference type="EMBL" id="BGPR01062055">
    <property type="protein sequence ID" value="GBO37568.1"/>
    <property type="molecule type" value="Genomic_DNA"/>
</dbReference>
<feature type="non-terminal residue" evidence="1">
    <location>
        <position position="21"/>
    </location>
</feature>
<protein>
    <submittedName>
        <fullName evidence="1">Uncharacterized protein</fullName>
    </submittedName>
</protein>
<gene>
    <name evidence="1" type="ORF">AVEN_128866_1</name>
</gene>
<evidence type="ECO:0000313" key="1">
    <source>
        <dbReference type="EMBL" id="GBO37568.1"/>
    </source>
</evidence>
<evidence type="ECO:0000313" key="2">
    <source>
        <dbReference type="Proteomes" id="UP000499080"/>
    </source>
</evidence>